<dbReference type="Gene3D" id="2.60.40.1730">
    <property type="entry name" value="tricorn interacting facor f3 domain"/>
    <property type="match status" value="1"/>
</dbReference>
<evidence type="ECO:0000256" key="2">
    <source>
        <dbReference type="ARBA" id="ARBA00001947"/>
    </source>
</evidence>
<evidence type="ECO:0000259" key="19">
    <source>
        <dbReference type="Pfam" id="PF11940"/>
    </source>
</evidence>
<protein>
    <recommendedName>
        <fullName evidence="6 17">Aminopeptidase N</fullName>
        <ecNumber evidence="5 17">3.4.11.2</ecNumber>
    </recommendedName>
</protein>
<evidence type="ECO:0000256" key="15">
    <source>
        <dbReference type="ARBA" id="ARBA00023136"/>
    </source>
</evidence>
<dbReference type="FunFam" id="1.25.50.10:FF:000001">
    <property type="entry name" value="Aminopeptidase N"/>
    <property type="match status" value="1"/>
</dbReference>
<dbReference type="InterPro" id="IPR012779">
    <property type="entry name" value="Peptidase_M1_pepN"/>
</dbReference>
<dbReference type="InterPro" id="IPR001930">
    <property type="entry name" value="Peptidase_M1"/>
</dbReference>
<evidence type="ECO:0000256" key="7">
    <source>
        <dbReference type="ARBA" id="ARBA00022438"/>
    </source>
</evidence>
<feature type="domain" description="Peptidase M1 alanyl aminopeptidase Ig-like fold" evidence="19">
    <location>
        <begin position="488"/>
        <end position="589"/>
    </location>
</feature>
<keyword evidence="12" id="KW-0378">Hydrolase</keyword>
<name>A0A0F6AZL8_SALT1</name>
<evidence type="ECO:0000256" key="16">
    <source>
        <dbReference type="ARBA" id="ARBA00059739"/>
    </source>
</evidence>
<feature type="domain" description="Peptidase M1 membrane alanine aminopeptidase" evidence="18">
    <location>
        <begin position="269"/>
        <end position="483"/>
    </location>
</feature>
<dbReference type="InterPro" id="IPR042097">
    <property type="entry name" value="Aminopeptidase_N-like_N_sf"/>
</dbReference>
<evidence type="ECO:0000256" key="10">
    <source>
        <dbReference type="ARBA" id="ARBA00022670"/>
    </source>
</evidence>
<dbReference type="PRINTS" id="PR00756">
    <property type="entry name" value="ALADIPTASE"/>
</dbReference>
<evidence type="ECO:0000256" key="9">
    <source>
        <dbReference type="ARBA" id="ARBA00022519"/>
    </source>
</evidence>
<evidence type="ECO:0000256" key="14">
    <source>
        <dbReference type="ARBA" id="ARBA00023049"/>
    </source>
</evidence>
<dbReference type="FunFam" id="1.10.390.10:FF:000002">
    <property type="entry name" value="Aminopeptidase N"/>
    <property type="match status" value="1"/>
</dbReference>
<dbReference type="InterPro" id="IPR045357">
    <property type="entry name" value="Aminopeptidase_N-like_N"/>
</dbReference>
<evidence type="ECO:0000259" key="18">
    <source>
        <dbReference type="Pfam" id="PF01433"/>
    </source>
</evidence>
<evidence type="ECO:0000256" key="12">
    <source>
        <dbReference type="ARBA" id="ARBA00022801"/>
    </source>
</evidence>
<keyword evidence="14" id="KW-0482">Metalloprotease</keyword>
<proteinExistence type="inferred from homology"/>
<evidence type="ECO:0000259" key="21">
    <source>
        <dbReference type="Pfam" id="PF17900"/>
    </source>
</evidence>
<keyword evidence="7 22" id="KW-0031">Aminopeptidase</keyword>
<dbReference type="InterPro" id="IPR035414">
    <property type="entry name" value="Peptidase_M1_pepN_Ig-like"/>
</dbReference>
<evidence type="ECO:0000256" key="3">
    <source>
        <dbReference type="ARBA" id="ARBA00004515"/>
    </source>
</evidence>
<dbReference type="Gene3D" id="1.25.50.10">
    <property type="entry name" value="Peptidase M1, alanyl aminopeptidase, C-terminal domain"/>
    <property type="match status" value="1"/>
</dbReference>
<dbReference type="EMBL" id="CP001363">
    <property type="protein sequence ID" value="ACY87692.1"/>
    <property type="molecule type" value="Genomic_DNA"/>
</dbReference>
<dbReference type="Gene3D" id="2.60.40.1840">
    <property type="match status" value="1"/>
</dbReference>
<keyword evidence="13" id="KW-0862">Zinc</keyword>
<evidence type="ECO:0000256" key="11">
    <source>
        <dbReference type="ARBA" id="ARBA00022723"/>
    </source>
</evidence>
<keyword evidence="9" id="KW-0997">Cell inner membrane</keyword>
<dbReference type="KEGG" id="seo:STM14_1199"/>
<organism evidence="22 23">
    <name type="scientific">Salmonella typhimurium (strain 14028s / SGSC 2262)</name>
    <dbReference type="NCBI Taxonomy" id="588858"/>
    <lineage>
        <taxon>Bacteria</taxon>
        <taxon>Pseudomonadati</taxon>
        <taxon>Pseudomonadota</taxon>
        <taxon>Gammaproteobacteria</taxon>
        <taxon>Enterobacterales</taxon>
        <taxon>Enterobacteriaceae</taxon>
        <taxon>Salmonella</taxon>
    </lineage>
</organism>
<dbReference type="AlphaFoldDB" id="A0A0F6AZL8"/>
<comment type="subcellular location">
    <subcellularLocation>
        <location evidence="3">Cell inner membrane</location>
        <topology evidence="3">Peripheral membrane protein</topology>
        <orientation evidence="3">Cytoplasmic side</orientation>
    </subcellularLocation>
</comment>
<dbReference type="GO" id="GO:0016285">
    <property type="term" value="F:alanyl aminopeptidase activity"/>
    <property type="evidence" value="ECO:0007669"/>
    <property type="project" value="UniProtKB-EC"/>
</dbReference>
<keyword evidence="11" id="KW-0479">Metal-binding</keyword>
<comment type="cofactor">
    <cofactor evidence="2">
        <name>Zn(2+)</name>
        <dbReference type="ChEBI" id="CHEBI:29105"/>
    </cofactor>
</comment>
<evidence type="ECO:0000256" key="6">
    <source>
        <dbReference type="ARBA" id="ARBA00015611"/>
    </source>
</evidence>
<evidence type="ECO:0000259" key="20">
    <source>
        <dbReference type="Pfam" id="PF17432"/>
    </source>
</evidence>
<dbReference type="FunFam" id="2.60.40.1840:FF:000001">
    <property type="entry name" value="Aminopeptidase N"/>
    <property type="match status" value="1"/>
</dbReference>
<dbReference type="SUPFAM" id="SSF63737">
    <property type="entry name" value="Leukotriene A4 hydrolase N-terminal domain"/>
    <property type="match status" value="1"/>
</dbReference>
<dbReference type="PANTHER" id="PTHR46322:SF1">
    <property type="entry name" value="PUROMYCIN-SENSITIVE AMINOPEPTIDASE"/>
    <property type="match status" value="1"/>
</dbReference>
<dbReference type="GO" id="GO:0008270">
    <property type="term" value="F:zinc ion binding"/>
    <property type="evidence" value="ECO:0007669"/>
    <property type="project" value="InterPro"/>
</dbReference>
<comment type="similarity">
    <text evidence="4">Belongs to the peptidase M1 family.</text>
</comment>
<feature type="domain" description="Aminopeptidase N-like N-terminal" evidence="21">
    <location>
        <begin position="68"/>
        <end position="230"/>
    </location>
</feature>
<gene>
    <name evidence="22" type="primary">pepN</name>
    <name evidence="22" type="ordered locus">STM14_1199</name>
</gene>
<feature type="domain" description="Peptidase M1 alanyl aminopeptidase C-terminal" evidence="20">
    <location>
        <begin position="592"/>
        <end position="914"/>
    </location>
</feature>
<dbReference type="Pfam" id="PF11940">
    <property type="entry name" value="DUF3458"/>
    <property type="match status" value="1"/>
</dbReference>
<sequence length="914" mass="103921">MSTYYKNVANRPFVPEKMNILRSAICATGIDWSRHSTQRCERFFMTQQPQAKYRHDYRAPDYQITDIDLTFDLDAEKTVVTAISQAVRHGAPDAPLRLDGEDLTLVSIHVNDAPWTAYKEEEGALVISDLPERFTLRIVNEISPAANTALEGLYQSGDALCTQCEAEGFRHITWYLDRPDVLARFTTKIIADKSKYPFLLSNGNRVAQGELENGRHWVQWQDPFPKPCYLFALVAGDFDVLRDTFTTRSGREVALELYVDRGNLDRAPWAMTSLKNSMKWDEARFGLEYDLDIYMIVAVDFFNMGAMENKGLNIFNSKYVLARTDTATDKDYLDIERVIGHEYFHNWTGNRVTCRDWFQLSLKEGLTVFRDQEFSSDLGSRAVNRISNVRTMRGLQFAEDASPMAHPIRPDKVIEMNNFYTLTVYEKGAEVIRMIHTLLGEENFQKGMQLYFERHDGSAATCDDFVQAMEDASNVDLSHFRRWYSQSGTPIVTVKDDYNPETEQYTLTISQRTPATADQAEKQPLHIPFAIELYDNEGNVIPLQKGGHPVNAVLNVTQAEQTFTFDNVYFQPVPALLCEFSAPVKLEYKWSDQQLTFLMRHARNDFSRWDAAQSLLATYIKLNVARHQQGQPLSLPVHVADAFRAVLLDEKIDPALAAEILTLPSANEIAELFEVIDPIAIAQVREALTRTLAAELADEFLAIYNANHLDEYRVDHGDIGKRTLRNACLRFLAFGETELANTLVSKQYRDANNMTDALAALSAAVAAQLPCRDTLMQEYDDKWHQDGLVMDKWFILQSTSPAENVLETVRGLLKHRSFSMSNPNRIRSLIGAFAGSNPAAFHAQDGSGYQFLVEMLTDLNSRNPQVASRLIEPLIRLKRYDDKRQEKMRAALEQLKGLENLSGDLYEKITKALA</sequence>
<dbReference type="NCBIfam" id="TIGR02414">
    <property type="entry name" value="pepN_proteo"/>
    <property type="match status" value="1"/>
</dbReference>
<dbReference type="Gene3D" id="3.30.2010.30">
    <property type="match status" value="1"/>
</dbReference>
<evidence type="ECO:0000313" key="23">
    <source>
        <dbReference type="Proteomes" id="UP000002695"/>
    </source>
</evidence>
<dbReference type="Proteomes" id="UP000002695">
    <property type="component" value="Chromosome"/>
</dbReference>
<evidence type="ECO:0000256" key="8">
    <source>
        <dbReference type="ARBA" id="ARBA00022475"/>
    </source>
</evidence>
<evidence type="ECO:0000256" key="4">
    <source>
        <dbReference type="ARBA" id="ARBA00010136"/>
    </source>
</evidence>
<evidence type="ECO:0000256" key="13">
    <source>
        <dbReference type="ARBA" id="ARBA00022833"/>
    </source>
</evidence>
<dbReference type="InterPro" id="IPR027268">
    <property type="entry name" value="Peptidase_M4/M1_CTD_sf"/>
</dbReference>
<dbReference type="GO" id="GO:0008237">
    <property type="term" value="F:metallopeptidase activity"/>
    <property type="evidence" value="ECO:0007669"/>
    <property type="project" value="UniProtKB-UniRule"/>
</dbReference>
<evidence type="ECO:0000313" key="22">
    <source>
        <dbReference type="EMBL" id="ACY87692.1"/>
    </source>
</evidence>
<reference evidence="22 23" key="1">
    <citation type="journal article" date="2010" name="J. Bacteriol.">
        <title>Short-term signatures of evolutionary change in the Salmonella enterica serovar typhimurium 14028 genome.</title>
        <authorList>
            <person name="Jarvik T."/>
            <person name="Smillie C."/>
            <person name="Groisman E.A."/>
            <person name="Ochman H."/>
        </authorList>
    </citation>
    <scope>NUCLEOTIDE SEQUENCE [LARGE SCALE GENOMIC DNA]</scope>
    <source>
        <strain evidence="23">14028s / SGSC 2262</strain>
    </source>
</reference>
<dbReference type="Pfam" id="PF01433">
    <property type="entry name" value="Peptidase_M1"/>
    <property type="match status" value="1"/>
</dbReference>
<dbReference type="Pfam" id="PF17432">
    <property type="entry name" value="DUF3458_C"/>
    <property type="match status" value="1"/>
</dbReference>
<comment type="catalytic activity">
    <reaction evidence="1">
        <text>Release of an N-terminal amino acid, Xaa-|-Yaa- from a peptide, amide or arylamide. Xaa is preferably Ala, but may be most amino acids including Pro (slow action). When a terminal hydrophobic residue is followed by a prolyl residue, the two may be released as an intact Xaa-Pro dipeptide.</text>
        <dbReference type="EC" id="3.4.11.2"/>
    </reaction>
</comment>
<dbReference type="InterPro" id="IPR037144">
    <property type="entry name" value="Peptidase_M1_pepN_C_sf"/>
</dbReference>
<evidence type="ECO:0000256" key="17">
    <source>
        <dbReference type="NCBIfam" id="TIGR02414"/>
    </source>
</evidence>
<dbReference type="InterPro" id="IPR038438">
    <property type="entry name" value="PepN_Ig-like_sf"/>
</dbReference>
<dbReference type="InterPro" id="IPR024601">
    <property type="entry name" value="Peptidase_M1_pepN_C"/>
</dbReference>
<dbReference type="GO" id="GO:0006508">
    <property type="term" value="P:proteolysis"/>
    <property type="evidence" value="ECO:0007669"/>
    <property type="project" value="UniProtKB-UniRule"/>
</dbReference>
<keyword evidence="8" id="KW-1003">Cell membrane</keyword>
<dbReference type="Pfam" id="PF17900">
    <property type="entry name" value="Peptidase_M1_N"/>
    <property type="match status" value="1"/>
</dbReference>
<comment type="function">
    <text evidence="16">Aminopeptidase N is involved in the degradation of intracellular peptides generated by protein breakdown during normal growth as well as in response to nutrient starvation.</text>
</comment>
<dbReference type="FunFam" id="2.60.40.1730:FF:000005">
    <property type="entry name" value="Aminopeptidase N"/>
    <property type="match status" value="1"/>
</dbReference>
<keyword evidence="15" id="KW-0472">Membrane</keyword>
<dbReference type="FunFam" id="3.30.2010.30:FF:000002">
    <property type="entry name" value="Putative aminopeptidase N"/>
    <property type="match status" value="1"/>
</dbReference>
<dbReference type="PANTHER" id="PTHR46322">
    <property type="entry name" value="PUROMYCIN-SENSITIVE AMINOPEPTIDASE"/>
    <property type="match status" value="1"/>
</dbReference>
<dbReference type="PATRIC" id="fig|588858.6.peg.1199"/>
<keyword evidence="10" id="KW-0645">Protease</keyword>
<dbReference type="GO" id="GO:0005886">
    <property type="term" value="C:plasma membrane"/>
    <property type="evidence" value="ECO:0007669"/>
    <property type="project" value="UniProtKB-SubCell"/>
</dbReference>
<evidence type="ECO:0000256" key="5">
    <source>
        <dbReference type="ARBA" id="ARBA00012564"/>
    </source>
</evidence>
<dbReference type="EC" id="3.4.11.2" evidence="5 17"/>
<evidence type="ECO:0000256" key="1">
    <source>
        <dbReference type="ARBA" id="ARBA00000098"/>
    </source>
</evidence>
<dbReference type="Gene3D" id="1.10.390.10">
    <property type="entry name" value="Neutral Protease Domain 2"/>
    <property type="match status" value="1"/>
</dbReference>
<dbReference type="HOGENOM" id="CLU_007993_2_0_6"/>
<dbReference type="InterPro" id="IPR014782">
    <property type="entry name" value="Peptidase_M1_dom"/>
</dbReference>
<dbReference type="CDD" id="cd09600">
    <property type="entry name" value="M1_APN"/>
    <property type="match status" value="1"/>
</dbReference>
<keyword evidence="23" id="KW-1185">Reference proteome</keyword>
<accession>A0A0F6AZL8</accession>
<dbReference type="SUPFAM" id="SSF55486">
    <property type="entry name" value="Metalloproteases ('zincins'), catalytic domain"/>
    <property type="match status" value="1"/>
</dbReference>